<dbReference type="AlphaFoldDB" id="A0ABC9D6G1"/>
<organism evidence="2 3">
    <name type="scientific">Urochloa decumbens</name>
    <dbReference type="NCBI Taxonomy" id="240449"/>
    <lineage>
        <taxon>Eukaryota</taxon>
        <taxon>Viridiplantae</taxon>
        <taxon>Streptophyta</taxon>
        <taxon>Embryophyta</taxon>
        <taxon>Tracheophyta</taxon>
        <taxon>Spermatophyta</taxon>
        <taxon>Magnoliopsida</taxon>
        <taxon>Liliopsida</taxon>
        <taxon>Poales</taxon>
        <taxon>Poaceae</taxon>
        <taxon>PACMAD clade</taxon>
        <taxon>Panicoideae</taxon>
        <taxon>Panicodae</taxon>
        <taxon>Paniceae</taxon>
        <taxon>Melinidinae</taxon>
        <taxon>Urochloa</taxon>
    </lineage>
</organism>
<accession>A0ABC9D6G1</accession>
<name>A0ABC9D6G1_9POAL</name>
<dbReference type="Proteomes" id="UP001497457">
    <property type="component" value="Chromosome 31b"/>
</dbReference>
<evidence type="ECO:0000259" key="1">
    <source>
        <dbReference type="Pfam" id="PF07762"/>
    </source>
</evidence>
<dbReference type="PANTHER" id="PTHR33074">
    <property type="entry name" value="EXPRESSED PROTEIN-RELATED"/>
    <property type="match status" value="1"/>
</dbReference>
<dbReference type="Gene3D" id="1.10.260.200">
    <property type="match status" value="1"/>
</dbReference>
<proteinExistence type="predicted"/>
<protein>
    <recommendedName>
        <fullName evidence="1">DUF1618 domain-containing protein</fullName>
    </recommendedName>
</protein>
<gene>
    <name evidence="2" type="ORF">URODEC1_LOCUS81853</name>
</gene>
<dbReference type="Pfam" id="PF07762">
    <property type="entry name" value="DUF1618"/>
    <property type="match status" value="1"/>
</dbReference>
<evidence type="ECO:0000313" key="3">
    <source>
        <dbReference type="Proteomes" id="UP001497457"/>
    </source>
</evidence>
<keyword evidence="3" id="KW-1185">Reference proteome</keyword>
<dbReference type="InterPro" id="IPR011676">
    <property type="entry name" value="DUF1618"/>
</dbReference>
<feature type="domain" description="DUF1618" evidence="1">
    <location>
        <begin position="252"/>
        <end position="428"/>
    </location>
</feature>
<dbReference type="EMBL" id="OZ075141">
    <property type="protein sequence ID" value="CAL5031717.1"/>
    <property type="molecule type" value="Genomic_DNA"/>
</dbReference>
<reference evidence="2" key="1">
    <citation type="submission" date="2024-10" db="EMBL/GenBank/DDBJ databases">
        <authorList>
            <person name="Ryan C."/>
        </authorList>
    </citation>
    <scope>NUCLEOTIDE SEQUENCE [LARGE SCALE GENOMIC DNA]</scope>
</reference>
<evidence type="ECO:0000313" key="2">
    <source>
        <dbReference type="EMBL" id="CAL5031717.1"/>
    </source>
</evidence>
<dbReference type="PANTHER" id="PTHR33074:SF18">
    <property type="entry name" value="OS06G0718700 PROTEIN"/>
    <property type="match status" value="1"/>
</dbReference>
<sequence>MSIDRSNPSPVGSWMNRSYAMALTSSAYPKGAGVNAPSTSSVLLDIRAYSAPRRRNAFTAKSLTSTGHPIEVTFIAGQAPVLSHLSVHCPGLQLPSTDLGLAPKSIAADAGLILFRVPVNPKGKYFYRHNDYFVYRAHHQHPKLDLLPKSCLATFDDEEVAVLSCGAAAADGDMPYVVAALKLSLLGEFTLTLLLYRSESGGEPGSWTSQLVSVEEPLRDTVCPIPITAPRLLYHLTTKVIVIGGTKGTIGWVDLWLGILFCDVLEENPKVRDMPLPLPGKGNWTHFLNFSEGRYRDITVNQCKDSIKYVEMEIVRPGNVTTAPEPRSFLEWLRGRECPSQSTCTIIPGHWKATTWSMPIPVASWDDWHRDCTTELHEIEVDNPRHHQLLHELMSSSDDNEKTTEATFSLGCLQMAYPTLSIDDNVVYLLTKAASTSSTKMGVFAVDLRWKKLQGVAKLDSKRNTSFIRCYLACEIPKHLKTKGTRESLGQTVEHMPNPNK</sequence>